<sequence>MRLTSLILLASAALALTVQAQERHIVDVVLQVNGEIQTQDGQSPTPDVTAPRRQGQANEPQSMSPAIPEVFAPKQHGKGVVQADAADPFAPEVAAPKPRNHGLQANAVRPACPQVTAPRRESIGDAPKVNFDGAVASVDDEDETFDVVGVPVPEVTAPKMPVRRLEDEEPFADSADPEVTAHKVPGKGIKKIVKVKILRRGDDVVVVEAGDAIPGTDVKAPAPKVTAPVVEADGVTALGPEVAAPSRPDKHIAEVKVRVNGKVVTDGDEALENAQVVIPDPDVTTPAPPKPGTTAPSNPDKHIAEDKVVHEESALEEKLSASNSQKKTAGLLDGLLDGLLGIDINLGGKMKSKNAPADDEKDWHRLRLYGDDGYEPRPLSVQPDGEPNCEVLPFRDQMIWDQQGNRGHYFNAPNSNAEKASEEGIPKAETIANSADDGTDAAPPSSSSPHTYEIINGKKIADIKDNKGTVDANEIHICLFGPCDEDSVDKDTRIHHKMKKFLKQFKGKALRIDSRTGCPLSSDKLTQENT</sequence>
<protein>
    <submittedName>
        <fullName evidence="3">Uncharacterized protein</fullName>
    </submittedName>
</protein>
<evidence type="ECO:0000313" key="4">
    <source>
        <dbReference type="Proteomes" id="UP000696485"/>
    </source>
</evidence>
<reference evidence="3" key="1">
    <citation type="journal article" date="2020" name="Fungal Divers.">
        <title>Resolving the Mortierellaceae phylogeny through synthesis of multi-gene phylogenetics and phylogenomics.</title>
        <authorList>
            <person name="Vandepol N."/>
            <person name="Liber J."/>
            <person name="Desiro A."/>
            <person name="Na H."/>
            <person name="Kennedy M."/>
            <person name="Barry K."/>
            <person name="Grigoriev I.V."/>
            <person name="Miller A.N."/>
            <person name="O'Donnell K."/>
            <person name="Stajich J.E."/>
            <person name="Bonito G."/>
        </authorList>
    </citation>
    <scope>NUCLEOTIDE SEQUENCE</scope>
    <source>
        <strain evidence="3">NVP1</strain>
    </source>
</reference>
<comment type="caution">
    <text evidence="3">The sequence shown here is derived from an EMBL/GenBank/DDBJ whole genome shotgun (WGS) entry which is preliminary data.</text>
</comment>
<name>A0A9P5VNJ1_9FUNG</name>
<feature type="region of interest" description="Disordered" evidence="1">
    <location>
        <begin position="432"/>
        <end position="451"/>
    </location>
</feature>
<evidence type="ECO:0000313" key="3">
    <source>
        <dbReference type="EMBL" id="KAF9333974.1"/>
    </source>
</evidence>
<feature type="region of interest" description="Disordered" evidence="1">
    <location>
        <begin position="278"/>
        <end position="301"/>
    </location>
</feature>
<feature type="compositionally biased region" description="Polar residues" evidence="1">
    <location>
        <begin position="37"/>
        <end position="46"/>
    </location>
</feature>
<organism evidence="3 4">
    <name type="scientific">Podila minutissima</name>
    <dbReference type="NCBI Taxonomy" id="64525"/>
    <lineage>
        <taxon>Eukaryota</taxon>
        <taxon>Fungi</taxon>
        <taxon>Fungi incertae sedis</taxon>
        <taxon>Mucoromycota</taxon>
        <taxon>Mortierellomycotina</taxon>
        <taxon>Mortierellomycetes</taxon>
        <taxon>Mortierellales</taxon>
        <taxon>Mortierellaceae</taxon>
        <taxon>Podila</taxon>
    </lineage>
</organism>
<dbReference type="Proteomes" id="UP000696485">
    <property type="component" value="Unassembled WGS sequence"/>
</dbReference>
<dbReference type="EMBL" id="JAAAUY010000173">
    <property type="protein sequence ID" value="KAF9333974.1"/>
    <property type="molecule type" value="Genomic_DNA"/>
</dbReference>
<feature type="signal peptide" evidence="2">
    <location>
        <begin position="1"/>
        <end position="20"/>
    </location>
</feature>
<feature type="chain" id="PRO_5040247715" evidence="2">
    <location>
        <begin position="21"/>
        <end position="530"/>
    </location>
</feature>
<feature type="compositionally biased region" description="Polar residues" evidence="1">
    <location>
        <begin position="55"/>
        <end position="64"/>
    </location>
</feature>
<proteinExistence type="predicted"/>
<keyword evidence="2" id="KW-0732">Signal</keyword>
<gene>
    <name evidence="3" type="ORF">BG006_002906</name>
</gene>
<evidence type="ECO:0000256" key="1">
    <source>
        <dbReference type="SAM" id="MobiDB-lite"/>
    </source>
</evidence>
<accession>A0A9P5VNJ1</accession>
<dbReference type="AlphaFoldDB" id="A0A9P5VNJ1"/>
<feature type="region of interest" description="Disordered" evidence="1">
    <location>
        <begin position="37"/>
        <end position="65"/>
    </location>
</feature>
<evidence type="ECO:0000256" key="2">
    <source>
        <dbReference type="SAM" id="SignalP"/>
    </source>
</evidence>
<keyword evidence="4" id="KW-1185">Reference proteome</keyword>